<name>A0ACA9YCG2_9ASCO</name>
<dbReference type="Proteomes" id="UP001152531">
    <property type="component" value="Unassembled WGS sequence"/>
</dbReference>
<protein>
    <submittedName>
        <fullName evidence="1">Uncharacterized protein</fullName>
    </submittedName>
</protein>
<evidence type="ECO:0000313" key="2">
    <source>
        <dbReference type="Proteomes" id="UP001152531"/>
    </source>
</evidence>
<proteinExistence type="predicted"/>
<sequence>MNKIELVTQPETDDRVKQTIDQDTLKKLEKLITQEKESPEEQVDFDGFKIPDGKIPLDGHFSTNEIRELVNLAKSEGLLSENVVVTVLESNGALGDKLVIKEENTEEKNDKIDKGDVNQSLLVPGADDNDKEDKEDKEDDGENNGRRKSSVGEDIAKAISEAKAKAN</sequence>
<dbReference type="EMBL" id="CALSDN010000009">
    <property type="protein sequence ID" value="CAH6722434.1"/>
    <property type="molecule type" value="Genomic_DNA"/>
</dbReference>
<evidence type="ECO:0000313" key="1">
    <source>
        <dbReference type="EMBL" id="CAH6722434.1"/>
    </source>
</evidence>
<gene>
    <name evidence="1" type="ORF">CLIB1444_09S03488</name>
</gene>
<comment type="caution">
    <text evidence="1">The sequence shown here is derived from an EMBL/GenBank/DDBJ whole genome shotgun (WGS) entry which is preliminary data.</text>
</comment>
<accession>A0ACA9YCG2</accession>
<keyword evidence="2" id="KW-1185">Reference proteome</keyword>
<organism evidence="1 2">
    <name type="scientific">[Candida] jaroonii</name>
    <dbReference type="NCBI Taxonomy" id="467808"/>
    <lineage>
        <taxon>Eukaryota</taxon>
        <taxon>Fungi</taxon>
        <taxon>Dikarya</taxon>
        <taxon>Ascomycota</taxon>
        <taxon>Saccharomycotina</taxon>
        <taxon>Pichiomycetes</taxon>
        <taxon>Debaryomycetaceae</taxon>
        <taxon>Yamadazyma</taxon>
    </lineage>
</organism>
<reference evidence="1" key="1">
    <citation type="submission" date="2022-06" db="EMBL/GenBank/DDBJ databases">
        <authorList>
            <person name="Legras J.-L."/>
            <person name="Devillers H."/>
            <person name="Grondin C."/>
        </authorList>
    </citation>
    <scope>NUCLEOTIDE SEQUENCE</scope>
    <source>
        <strain evidence="1">CLIB 1444</strain>
    </source>
</reference>